<evidence type="ECO:0000256" key="1">
    <source>
        <dbReference type="ARBA" id="ARBA00023125"/>
    </source>
</evidence>
<reference evidence="4" key="1">
    <citation type="submission" date="2022-06" db="EMBL/GenBank/DDBJ databases">
        <authorList>
            <person name="Ping M."/>
        </authorList>
    </citation>
    <scope>NUCLEOTIDE SEQUENCE</scope>
    <source>
        <strain evidence="4">JCM11759T</strain>
    </source>
</reference>
<dbReference type="InterPro" id="IPR041583">
    <property type="entry name" value="TetR_C_31"/>
</dbReference>
<dbReference type="PANTHER" id="PTHR30055">
    <property type="entry name" value="HTH-TYPE TRANSCRIPTIONAL REGULATOR RUTR"/>
    <property type="match status" value="1"/>
</dbReference>
<dbReference type="PROSITE" id="PS50977">
    <property type="entry name" value="HTH_TETR_2"/>
    <property type="match status" value="1"/>
</dbReference>
<evidence type="ECO:0000313" key="4">
    <source>
        <dbReference type="EMBL" id="USY21872.1"/>
    </source>
</evidence>
<organism evidence="4 5">
    <name type="scientific">Nocardiopsis exhalans</name>
    <dbReference type="NCBI Taxonomy" id="163604"/>
    <lineage>
        <taxon>Bacteria</taxon>
        <taxon>Bacillati</taxon>
        <taxon>Actinomycetota</taxon>
        <taxon>Actinomycetes</taxon>
        <taxon>Streptosporangiales</taxon>
        <taxon>Nocardiopsidaceae</taxon>
        <taxon>Nocardiopsis</taxon>
    </lineage>
</organism>
<name>A0ABY5DC06_9ACTN</name>
<dbReference type="Proteomes" id="UP001055940">
    <property type="component" value="Chromosome"/>
</dbReference>
<dbReference type="InterPro" id="IPR001647">
    <property type="entry name" value="HTH_TetR"/>
</dbReference>
<dbReference type="InterPro" id="IPR009057">
    <property type="entry name" value="Homeodomain-like_sf"/>
</dbReference>
<proteinExistence type="predicted"/>
<dbReference type="SUPFAM" id="SSF46689">
    <property type="entry name" value="Homeodomain-like"/>
    <property type="match status" value="1"/>
</dbReference>
<sequence length="187" mass="20103">MSGTAERVDGRRARGERRREEIIAATLRVVERDGVAGVTHRAVAREADVPASSAVYYFKTMDDLLVAALTAASDTYIDQLAGLRSSPGEAVAGLARVIASARGEGRARALAERELNLLAARRPALRPVARRWRDAVSEVARGQGADDLTVRQFAATADGLCARILLGDEDLTEARITETLQHALRGD</sequence>
<keyword evidence="1 2" id="KW-0238">DNA-binding</keyword>
<feature type="DNA-binding region" description="H-T-H motif" evidence="2">
    <location>
        <begin position="39"/>
        <end position="58"/>
    </location>
</feature>
<dbReference type="Pfam" id="PF00440">
    <property type="entry name" value="TetR_N"/>
    <property type="match status" value="1"/>
</dbReference>
<evidence type="ECO:0000313" key="5">
    <source>
        <dbReference type="Proteomes" id="UP001055940"/>
    </source>
</evidence>
<dbReference type="InterPro" id="IPR050109">
    <property type="entry name" value="HTH-type_TetR-like_transc_reg"/>
</dbReference>
<dbReference type="EMBL" id="CP099837">
    <property type="protein sequence ID" value="USY21872.1"/>
    <property type="molecule type" value="Genomic_DNA"/>
</dbReference>
<keyword evidence="5" id="KW-1185">Reference proteome</keyword>
<accession>A0ABY5DC06</accession>
<evidence type="ECO:0000256" key="2">
    <source>
        <dbReference type="PROSITE-ProRule" id="PRU00335"/>
    </source>
</evidence>
<dbReference type="Pfam" id="PF17940">
    <property type="entry name" value="TetR_C_31"/>
    <property type="match status" value="1"/>
</dbReference>
<feature type="domain" description="HTH tetR-type" evidence="3">
    <location>
        <begin position="16"/>
        <end position="76"/>
    </location>
</feature>
<dbReference type="RefSeq" id="WP_254420710.1">
    <property type="nucleotide sequence ID" value="NZ_BAAAJB010000058.1"/>
</dbReference>
<dbReference type="Gene3D" id="1.10.357.10">
    <property type="entry name" value="Tetracycline Repressor, domain 2"/>
    <property type="match status" value="1"/>
</dbReference>
<evidence type="ECO:0000259" key="3">
    <source>
        <dbReference type="PROSITE" id="PS50977"/>
    </source>
</evidence>
<protein>
    <submittedName>
        <fullName evidence="4">TetR family transcriptional regulator</fullName>
    </submittedName>
</protein>
<gene>
    <name evidence="4" type="ORF">NE857_09800</name>
</gene>
<dbReference type="PANTHER" id="PTHR30055:SF231">
    <property type="entry name" value="TRANSCRIPTIONAL REGULATORY PROTEIN (PROBABLY DEOR-FAMILY)-RELATED"/>
    <property type="match status" value="1"/>
</dbReference>